<sequence>MKKSIGLLEFKSIAKGIEATDHMLKSANVELVLSSPLCPGKYITILCGDVGAVKNAVKTGEHIGGNFIIDSYVIANVHEDIFPALTATTNIERISSLGIIETMSAITSIMAGDIALKAANVQLLEIRVARGLGGKGFILLTGEIGAVKSAVKTCEHKLEETGDIISTVVIASPSADLIPKLL</sequence>
<evidence type="ECO:0000313" key="5">
    <source>
        <dbReference type="EMBL" id="TCO77951.1"/>
    </source>
</evidence>
<dbReference type="PROSITE" id="PS51930">
    <property type="entry name" value="BMC_2"/>
    <property type="match status" value="2"/>
</dbReference>
<dbReference type="CDD" id="cd07054">
    <property type="entry name" value="BMC_PduT_repeat2"/>
    <property type="match status" value="1"/>
</dbReference>
<reference evidence="5 6" key="1">
    <citation type="submission" date="2019-03" db="EMBL/GenBank/DDBJ databases">
        <title>Genomic Encyclopedia of Type Strains, Phase IV (KMG-IV): sequencing the most valuable type-strain genomes for metagenomic binning, comparative biology and taxonomic classification.</title>
        <authorList>
            <person name="Goeker M."/>
        </authorList>
    </citation>
    <scope>NUCLEOTIDE SEQUENCE [LARGE SCALE GENOMIC DNA]</scope>
    <source>
        <strain evidence="5 6">DSM 102940</strain>
    </source>
</reference>
<dbReference type="GO" id="GO:0031469">
    <property type="term" value="C:bacterial microcompartment"/>
    <property type="evidence" value="ECO:0007669"/>
    <property type="project" value="UniProtKB-SubCell"/>
</dbReference>
<dbReference type="PIRSF" id="PIRSF034834">
    <property type="entry name" value="PduT"/>
    <property type="match status" value="1"/>
</dbReference>
<keyword evidence="6" id="KW-1185">Reference proteome</keyword>
<dbReference type="RefSeq" id="WP_132243561.1">
    <property type="nucleotide sequence ID" value="NZ_SLWV01000005.1"/>
</dbReference>
<dbReference type="Gene3D" id="3.30.70.1710">
    <property type="match status" value="2"/>
</dbReference>
<dbReference type="InterPro" id="IPR037233">
    <property type="entry name" value="CcmK-like_sf"/>
</dbReference>
<evidence type="ECO:0000256" key="1">
    <source>
        <dbReference type="ARBA" id="ARBA00024322"/>
    </source>
</evidence>
<protein>
    <submittedName>
        <fullName evidence="5">Microcompartment protein CcmL/EutN</fullName>
    </submittedName>
</protein>
<comment type="similarity">
    <text evidence="3">Belongs to the bacterial microcompartments protein family.</text>
</comment>
<dbReference type="PANTHER" id="PTHR33941">
    <property type="entry name" value="PROPANEDIOL UTILIZATION PROTEIN PDUA"/>
    <property type="match status" value="1"/>
</dbReference>
<dbReference type="OrthoDB" id="9791973at2"/>
<dbReference type="AlphaFoldDB" id="A0A4R2KU68"/>
<feature type="domain" description="BMC" evidence="4">
    <location>
        <begin position="4"/>
        <end position="86"/>
    </location>
</feature>
<dbReference type="CDD" id="cd07053">
    <property type="entry name" value="BMC_PduT_repeat1"/>
    <property type="match status" value="1"/>
</dbReference>
<feature type="domain" description="BMC" evidence="4">
    <location>
        <begin position="96"/>
        <end position="182"/>
    </location>
</feature>
<dbReference type="EMBL" id="SLWV01000005">
    <property type="protein sequence ID" value="TCO77951.1"/>
    <property type="molecule type" value="Genomic_DNA"/>
</dbReference>
<gene>
    <name evidence="5" type="ORF">EV214_10547</name>
</gene>
<dbReference type="Proteomes" id="UP000294919">
    <property type="component" value="Unassembled WGS sequence"/>
</dbReference>
<accession>A0A4R2KU68</accession>
<evidence type="ECO:0000313" key="6">
    <source>
        <dbReference type="Proteomes" id="UP000294919"/>
    </source>
</evidence>
<evidence type="ECO:0000259" key="4">
    <source>
        <dbReference type="PROSITE" id="PS51930"/>
    </source>
</evidence>
<comment type="caution">
    <text evidence="5">The sequence shown here is derived from an EMBL/GenBank/DDBJ whole genome shotgun (WGS) entry which is preliminary data.</text>
</comment>
<proteinExistence type="inferred from homology"/>
<keyword evidence="2" id="KW-1283">Bacterial microcompartment</keyword>
<evidence type="ECO:0000256" key="3">
    <source>
        <dbReference type="PROSITE-ProRule" id="PRU01278"/>
    </source>
</evidence>
<dbReference type="SMART" id="SM00877">
    <property type="entry name" value="BMC"/>
    <property type="match status" value="2"/>
</dbReference>
<dbReference type="PANTHER" id="PTHR33941:SF11">
    <property type="entry name" value="BACTERIAL MICROCOMPARTMENT SHELL PROTEIN PDUJ"/>
    <property type="match status" value="1"/>
</dbReference>
<name>A0A4R2KU68_9FIRM</name>
<evidence type="ECO:0000256" key="2">
    <source>
        <dbReference type="ARBA" id="ARBA00024446"/>
    </source>
</evidence>
<dbReference type="SUPFAM" id="SSF143414">
    <property type="entry name" value="CcmK-like"/>
    <property type="match status" value="2"/>
</dbReference>
<dbReference type="InterPro" id="IPR000249">
    <property type="entry name" value="BMC_dom"/>
</dbReference>
<dbReference type="InterPro" id="IPR011238">
    <property type="entry name" value="Micro_shell_prot_PduT"/>
</dbReference>
<dbReference type="InterPro" id="IPR044872">
    <property type="entry name" value="CcmK/CsoS1_BMC"/>
</dbReference>
<comment type="subcellular location">
    <subcellularLocation>
        <location evidence="1">Bacterial microcompartment</location>
    </subcellularLocation>
</comment>
<organism evidence="5 6">
    <name type="scientific">Marinisporobacter balticus</name>
    <dbReference type="NCBI Taxonomy" id="2018667"/>
    <lineage>
        <taxon>Bacteria</taxon>
        <taxon>Bacillati</taxon>
        <taxon>Bacillota</taxon>
        <taxon>Clostridia</taxon>
        <taxon>Peptostreptococcales</taxon>
        <taxon>Thermotaleaceae</taxon>
        <taxon>Marinisporobacter</taxon>
    </lineage>
</organism>
<dbReference type="Pfam" id="PF00936">
    <property type="entry name" value="BMC"/>
    <property type="match status" value="2"/>
</dbReference>
<dbReference type="InterPro" id="IPR050575">
    <property type="entry name" value="BMC_shell"/>
</dbReference>